<dbReference type="Gene3D" id="3.40.366.10">
    <property type="entry name" value="Malonyl-Coenzyme A Acyl Carrier Protein, domain 2"/>
    <property type="match status" value="1"/>
</dbReference>
<dbReference type="InterPro" id="IPR001227">
    <property type="entry name" value="Ac_transferase_dom_sf"/>
</dbReference>
<evidence type="ECO:0000256" key="4">
    <source>
        <dbReference type="ARBA" id="ARBA00022679"/>
    </source>
</evidence>
<organism evidence="8 9">
    <name type="scientific">Luteimonas soli</name>
    <dbReference type="NCBI Taxonomy" id="1648966"/>
    <lineage>
        <taxon>Bacteria</taxon>
        <taxon>Pseudomonadati</taxon>
        <taxon>Pseudomonadota</taxon>
        <taxon>Gammaproteobacteria</taxon>
        <taxon>Lysobacterales</taxon>
        <taxon>Lysobacteraceae</taxon>
        <taxon>Luteimonas</taxon>
    </lineage>
</organism>
<feature type="domain" description="Carrier" evidence="6">
    <location>
        <begin position="749"/>
        <end position="832"/>
    </location>
</feature>
<sequence length="2005" mass="213686">MTAGGTYRESVLADAPESIEIPVDAMRTGLATEYAYVDAILDAHTAGKVRALASMHDVDASTVLLATWLVLVRRLSGQSELTMLHAGSAGPALPLRFELPDELDAAGCVRLAAIAVQVARANASESAAAADRRWQVSFADREPADTTAQGSELAMQVVEAGNGHDVRLAYDRALFQPDTAHRYLDCWCALLQSMLADDGADILRMPMLDADERRQVLEEFNDTTVAYPRDACLHALIEAQVARTPDAIAVAAEDRSLTFAELNAAANRLAHHLRSLGVRPDDRVGICIERGWRMVVGLLAILKSGGAYVPMDPSYPPDRLAHMLDDSAPKVLLTERKLRPLLGELQATCALLDLDDPAPAWEARPDSNPDPDEVGLTASHLAYMIYTSGSTGLPKGAMNEHRGIVNRLLWMQDEYRIDAGDAVLQKTPFSFDVSVWEFFWPLLTGARLVMARPEGHKDPAYLAALVREQRITTMHFVPSMLHAFLEERSAVGCASILRRVMCSGEALPASAVARFHELLPGVELHNLYGPTEAAVDVTAWRCEPGADRISVPIGRPVANTRMYVLDAHREPVPRGVTGELYIGGVQVGRGYLNRDELTAERFLPDPFSDEAGARMYRTGDLGRWRSDGSIEYLGRNDFQVKIRGFRIELGEIEARLLEHEGVGAAVVLARPDRTGDLQIGAYYVPAAGHGAVSVEAFRAHLGSRLPEHMIPAWFMRLDALPVTPNGKLDRRALPEPGNARPELATHYEPPANEVERQVSAAFTAILGVDGVGRNDNFFDLGGNSLLAMRLLEHVRRHVAVGGDGGETIAVPATVFFGHPTPAGLASALQGQGGGALDRLRIGRGRSAEGVREPVAIVAMAGRFPGANDVEAFWQNLLDGRDTVTRFSPEQLDPAIPASERDDPDYVAARGVIDGLDQFDAAFFGISPREAELMDPQQRIFLELCWECLERGGYVPDATPGPVGVFAGMNNATYFQHHIAHRPDLIEKLGAFQVMVNNEKDFIATRVAHKLNLTGPAISTHTACSTSLVAICQAVDSLRAGQCDMALAGAASATCPPNSGYRYIEGAMLSPDGHTRAFDKDAQGTVFGDGAAVVLLKRLSDALADGDTIHALIRGAAINNDGGLKASFTAPSSDGQAAVITMAHADAGVSPREIGYVEAHGTATPLGDPIEIEGLTKAFRQGTDDNGFCRVGSVKSNVGHLVIAAGAAGVIKTACALREERIPGTVHFTVPNPAIDFGATPFVVNGEASDWKRLPDATRLAGVSSFGVGGTNAHVVMQEAPPADEPETGEGPQVLVLSARTPVALGHMAQRMADHLDTHADANLADVAWTLAIGRKAFPHRIAVAARDAGHAAEQLRSAETAAAIARGRPAHAGDAVFLFPGQGSQYAGMGRALHAAEPRFREAFDACVEGLRGELGFDLRDVVFGDDADALLPTSVMQPAIFSIEYSLARLWMSLGVTPVAMLGHSIGEFPAATLAGVFSLEDALKLVARRGRLMQARPAGSMLSVRLPADALLARLPAELSLAAENAPGACVVSGPAAAVSAFQSVLEGEDIACRALHTSHAFHSAMMDPVVEQFRAEVAAVERHAPQLPVLSTATAQWLDAETATSPDYWARHLRQPVRFSAALLQALDLPARVLLEVGSRTTLAALSRQHPQLAKAGKAAVSSLAADAEGELIEFRRAAGQLWMHGVAIDLPSLDRRQRRRRVCLPTYAFERQRYWIEASPAPSATVLPHPASNADAVERGGLHLVENLSSAATHAAGQSSGERLVARLRALFEDAAGLEVPDPDLNFIEAGLDSLMLTQIALQLQKAFGVKVTFRQLMGECSSLGALAAMLAPQLPDEPVVEVAAAKAASVPPQPEPAATARSSAVPSAVGSDSAGMRTLVDQQLQVMSQQLALLAKTDAVDAETLREVVRRQHELMSRQLALASGGDPNALPEIAALPPAALAADTPGDSGDSGEGIAVALMDADQPVVPGARLGRTPEGEPAWYLSDPQRPGGYMKVAG</sequence>
<dbReference type="InterPro" id="IPR009081">
    <property type="entry name" value="PP-bd_ACP"/>
</dbReference>
<keyword evidence="3" id="KW-0597">Phosphoprotein</keyword>
<dbReference type="Pfam" id="PF00698">
    <property type="entry name" value="Acyl_transf_1"/>
    <property type="match status" value="1"/>
</dbReference>
<evidence type="ECO:0000259" key="7">
    <source>
        <dbReference type="PROSITE" id="PS52004"/>
    </source>
</evidence>
<dbReference type="SUPFAM" id="SSF56801">
    <property type="entry name" value="Acetyl-CoA synthetase-like"/>
    <property type="match status" value="1"/>
</dbReference>
<dbReference type="SUPFAM" id="SSF53901">
    <property type="entry name" value="Thiolase-like"/>
    <property type="match status" value="1"/>
</dbReference>
<dbReference type="CDD" id="cd00833">
    <property type="entry name" value="PKS"/>
    <property type="match status" value="1"/>
</dbReference>
<dbReference type="RefSeq" id="WP_386742387.1">
    <property type="nucleotide sequence ID" value="NZ_JBHRYA010000003.1"/>
</dbReference>
<dbReference type="InterPro" id="IPR036736">
    <property type="entry name" value="ACP-like_sf"/>
</dbReference>
<dbReference type="Pfam" id="PF00109">
    <property type="entry name" value="ketoacyl-synt"/>
    <property type="match status" value="1"/>
</dbReference>
<dbReference type="InterPro" id="IPR006162">
    <property type="entry name" value="Ppantetheine_attach_site"/>
</dbReference>
<dbReference type="Gene3D" id="3.40.50.980">
    <property type="match status" value="2"/>
</dbReference>
<dbReference type="SUPFAM" id="SSF52777">
    <property type="entry name" value="CoA-dependent acyltransferases"/>
    <property type="match status" value="1"/>
</dbReference>
<dbReference type="CDD" id="cd17646">
    <property type="entry name" value="A_NRPS_AB3403-like"/>
    <property type="match status" value="1"/>
</dbReference>
<dbReference type="InterPro" id="IPR010071">
    <property type="entry name" value="AA_adenyl_dom"/>
</dbReference>
<dbReference type="PROSITE" id="PS00012">
    <property type="entry name" value="PHOSPHOPANTETHEINE"/>
    <property type="match status" value="1"/>
</dbReference>
<dbReference type="Pfam" id="PF00550">
    <property type="entry name" value="PP-binding"/>
    <property type="match status" value="2"/>
</dbReference>
<dbReference type="InterPro" id="IPR045851">
    <property type="entry name" value="AMP-bd_C_sf"/>
</dbReference>
<feature type="domain" description="Carrier" evidence="6">
    <location>
        <begin position="1763"/>
        <end position="1839"/>
    </location>
</feature>
<dbReference type="Gene3D" id="3.30.559.30">
    <property type="entry name" value="Nonribosomal peptide synthetase, condensation domain"/>
    <property type="match status" value="1"/>
</dbReference>
<name>A0ABV7XJL0_9GAMM</name>
<dbReference type="NCBIfam" id="TIGR01733">
    <property type="entry name" value="AA-adenyl-dom"/>
    <property type="match status" value="1"/>
</dbReference>
<dbReference type="PROSITE" id="PS52004">
    <property type="entry name" value="KS3_2"/>
    <property type="match status" value="1"/>
</dbReference>
<dbReference type="InterPro" id="IPR016036">
    <property type="entry name" value="Malonyl_transacylase_ACP-bd"/>
</dbReference>
<evidence type="ECO:0000259" key="6">
    <source>
        <dbReference type="PROSITE" id="PS50075"/>
    </source>
</evidence>
<dbReference type="PROSITE" id="PS50075">
    <property type="entry name" value="CARRIER"/>
    <property type="match status" value="2"/>
</dbReference>
<dbReference type="InterPro" id="IPR014031">
    <property type="entry name" value="Ketoacyl_synth_C"/>
</dbReference>
<dbReference type="InterPro" id="IPR014030">
    <property type="entry name" value="Ketoacyl_synth_N"/>
</dbReference>
<dbReference type="Gene3D" id="3.30.70.3290">
    <property type="match status" value="1"/>
</dbReference>
<evidence type="ECO:0000256" key="1">
    <source>
        <dbReference type="ARBA" id="ARBA00005194"/>
    </source>
</evidence>
<dbReference type="PANTHER" id="PTHR43775">
    <property type="entry name" value="FATTY ACID SYNTHASE"/>
    <property type="match status" value="1"/>
</dbReference>
<protein>
    <submittedName>
        <fullName evidence="8">Amino acid adenylation domain-containing protein</fullName>
    </submittedName>
</protein>
<evidence type="ECO:0000256" key="3">
    <source>
        <dbReference type="ARBA" id="ARBA00022553"/>
    </source>
</evidence>
<gene>
    <name evidence="8" type="ORF">ACFONC_03785</name>
</gene>
<keyword evidence="4" id="KW-0808">Transferase</keyword>
<proteinExistence type="predicted"/>
<dbReference type="Gene3D" id="3.30.300.30">
    <property type="match status" value="1"/>
</dbReference>
<keyword evidence="9" id="KW-1185">Reference proteome</keyword>
<dbReference type="InterPro" id="IPR016035">
    <property type="entry name" value="Acyl_Trfase/lysoPLipase"/>
</dbReference>
<dbReference type="InterPro" id="IPR000873">
    <property type="entry name" value="AMP-dep_synth/lig_dom"/>
</dbReference>
<feature type="region of interest" description="Disordered" evidence="5">
    <location>
        <begin position="1855"/>
        <end position="1877"/>
    </location>
</feature>
<evidence type="ECO:0000256" key="2">
    <source>
        <dbReference type="ARBA" id="ARBA00022450"/>
    </source>
</evidence>
<dbReference type="SMART" id="SM00823">
    <property type="entry name" value="PKS_PP"/>
    <property type="match status" value="2"/>
</dbReference>
<dbReference type="Pfam" id="PF00501">
    <property type="entry name" value="AMP-binding"/>
    <property type="match status" value="1"/>
</dbReference>
<dbReference type="InterPro" id="IPR016039">
    <property type="entry name" value="Thiolase-like"/>
</dbReference>
<dbReference type="SUPFAM" id="SSF55048">
    <property type="entry name" value="Probable ACP-binding domain of malonyl-CoA ACP transacylase"/>
    <property type="match status" value="1"/>
</dbReference>
<dbReference type="Gene3D" id="3.40.47.10">
    <property type="match status" value="1"/>
</dbReference>
<comment type="caution">
    <text evidence="8">The sequence shown here is derived from an EMBL/GenBank/DDBJ whole genome shotgun (WGS) entry which is preliminary data.</text>
</comment>
<dbReference type="InterPro" id="IPR018201">
    <property type="entry name" value="Ketoacyl_synth_AS"/>
</dbReference>
<dbReference type="InterPro" id="IPR020845">
    <property type="entry name" value="AMP-binding_CS"/>
</dbReference>
<dbReference type="Pfam" id="PF02801">
    <property type="entry name" value="Ketoacyl-synt_C"/>
    <property type="match status" value="1"/>
</dbReference>
<evidence type="ECO:0000313" key="9">
    <source>
        <dbReference type="Proteomes" id="UP001595705"/>
    </source>
</evidence>
<dbReference type="Pfam" id="PF13193">
    <property type="entry name" value="AMP-binding_C"/>
    <property type="match status" value="1"/>
</dbReference>
<dbReference type="InterPro" id="IPR025110">
    <property type="entry name" value="AMP-bd_C"/>
</dbReference>
<keyword evidence="2" id="KW-0596">Phosphopantetheine</keyword>
<evidence type="ECO:0000256" key="5">
    <source>
        <dbReference type="SAM" id="MobiDB-lite"/>
    </source>
</evidence>
<comment type="pathway">
    <text evidence="1">Lipid metabolism; fatty acid biosynthesis.</text>
</comment>
<dbReference type="PANTHER" id="PTHR43775:SF51">
    <property type="entry name" value="INACTIVE PHENOLPHTHIOCEROL SYNTHESIS POLYKETIDE SYNTHASE TYPE I PKS1-RELATED"/>
    <property type="match status" value="1"/>
</dbReference>
<dbReference type="InterPro" id="IPR020841">
    <property type="entry name" value="PKS_Beta-ketoAc_synthase_dom"/>
</dbReference>
<dbReference type="SMART" id="SM00825">
    <property type="entry name" value="PKS_KS"/>
    <property type="match status" value="1"/>
</dbReference>
<dbReference type="PROSITE" id="PS00606">
    <property type="entry name" value="KS3_1"/>
    <property type="match status" value="1"/>
</dbReference>
<dbReference type="SMART" id="SM00827">
    <property type="entry name" value="PKS_AT"/>
    <property type="match status" value="1"/>
</dbReference>
<feature type="domain" description="Ketosynthase family 3 (KS3)" evidence="7">
    <location>
        <begin position="851"/>
        <end position="1278"/>
    </location>
</feature>
<dbReference type="PROSITE" id="PS00455">
    <property type="entry name" value="AMP_BINDING"/>
    <property type="match status" value="1"/>
</dbReference>
<dbReference type="Gene3D" id="1.10.1200.10">
    <property type="entry name" value="ACP-like"/>
    <property type="match status" value="2"/>
</dbReference>
<accession>A0ABV7XJL0</accession>
<dbReference type="Gene3D" id="2.30.38.10">
    <property type="entry name" value="Luciferase, Domain 3"/>
    <property type="match status" value="1"/>
</dbReference>
<dbReference type="InterPro" id="IPR014043">
    <property type="entry name" value="Acyl_transferase_dom"/>
</dbReference>
<dbReference type="EMBL" id="JBHRYA010000003">
    <property type="protein sequence ID" value="MFC3715268.1"/>
    <property type="molecule type" value="Genomic_DNA"/>
</dbReference>
<reference evidence="9" key="1">
    <citation type="journal article" date="2019" name="Int. J. Syst. Evol. Microbiol.">
        <title>The Global Catalogue of Microorganisms (GCM) 10K type strain sequencing project: providing services to taxonomists for standard genome sequencing and annotation.</title>
        <authorList>
            <consortium name="The Broad Institute Genomics Platform"/>
            <consortium name="The Broad Institute Genome Sequencing Center for Infectious Disease"/>
            <person name="Wu L."/>
            <person name="Ma J."/>
        </authorList>
    </citation>
    <scope>NUCLEOTIDE SEQUENCE [LARGE SCALE GENOMIC DNA]</scope>
    <source>
        <strain evidence="9">KCTC 42441</strain>
    </source>
</reference>
<evidence type="ECO:0000313" key="8">
    <source>
        <dbReference type="EMBL" id="MFC3715268.1"/>
    </source>
</evidence>
<dbReference type="InterPro" id="IPR050091">
    <property type="entry name" value="PKS_NRPS_Biosynth_Enz"/>
</dbReference>
<dbReference type="SUPFAM" id="SSF47336">
    <property type="entry name" value="ACP-like"/>
    <property type="match status" value="2"/>
</dbReference>
<dbReference type="SUPFAM" id="SSF52151">
    <property type="entry name" value="FabD/lysophospholipase-like"/>
    <property type="match status" value="1"/>
</dbReference>
<dbReference type="InterPro" id="IPR020806">
    <property type="entry name" value="PKS_PP-bd"/>
</dbReference>
<dbReference type="Pfam" id="PF22621">
    <property type="entry name" value="CurL-like_PKS_C"/>
    <property type="match status" value="1"/>
</dbReference>
<dbReference type="Proteomes" id="UP001595705">
    <property type="component" value="Unassembled WGS sequence"/>
</dbReference>